<dbReference type="GeneTree" id="ENSGT00940000161260"/>
<name>A0A3B3IBV7_ORYLA</name>
<dbReference type="CDD" id="cd02964">
    <property type="entry name" value="TryX_like_family"/>
    <property type="match status" value="1"/>
</dbReference>
<dbReference type="Ensembl" id="ENSORLT00000031497.1">
    <property type="protein sequence ID" value="ENSORLP00000041236.1"/>
    <property type="gene ID" value="ENSORLG00000024669.1"/>
</dbReference>
<dbReference type="Pfam" id="PF13905">
    <property type="entry name" value="Thioredoxin_8"/>
    <property type="match status" value="1"/>
</dbReference>
<keyword evidence="3" id="KW-1185">Reference proteome</keyword>
<reference evidence="2 3" key="1">
    <citation type="journal article" date="2007" name="Nature">
        <title>The medaka draft genome and insights into vertebrate genome evolution.</title>
        <authorList>
            <person name="Kasahara M."/>
            <person name="Naruse K."/>
            <person name="Sasaki S."/>
            <person name="Nakatani Y."/>
            <person name="Qu W."/>
            <person name="Ahsan B."/>
            <person name="Yamada T."/>
            <person name="Nagayasu Y."/>
            <person name="Doi K."/>
            <person name="Kasai Y."/>
            <person name="Jindo T."/>
            <person name="Kobayashi D."/>
            <person name="Shimada A."/>
            <person name="Toyoda A."/>
            <person name="Kuroki Y."/>
            <person name="Fujiyama A."/>
            <person name="Sasaki T."/>
            <person name="Shimizu A."/>
            <person name="Asakawa S."/>
            <person name="Shimizu N."/>
            <person name="Hashimoto S."/>
            <person name="Yang J."/>
            <person name="Lee Y."/>
            <person name="Matsushima K."/>
            <person name="Sugano S."/>
            <person name="Sakaizumi M."/>
            <person name="Narita T."/>
            <person name="Ohishi K."/>
            <person name="Haga S."/>
            <person name="Ohta F."/>
            <person name="Nomoto H."/>
            <person name="Nogata K."/>
            <person name="Morishita T."/>
            <person name="Endo T."/>
            <person name="Shin-I T."/>
            <person name="Takeda H."/>
            <person name="Morishita S."/>
            <person name="Kohara Y."/>
        </authorList>
    </citation>
    <scope>NUCLEOTIDE SEQUENCE [LARGE SCALE GENOMIC DNA]</scope>
    <source>
        <strain evidence="2 3">Hd-rR</strain>
    </source>
</reference>
<evidence type="ECO:0000313" key="2">
    <source>
        <dbReference type="Ensembl" id="ENSORLP00000041236.1"/>
    </source>
</evidence>
<dbReference type="GO" id="GO:0045494">
    <property type="term" value="P:photoreceptor cell maintenance"/>
    <property type="evidence" value="ECO:0007669"/>
    <property type="project" value="InterPro"/>
</dbReference>
<organism evidence="2 3">
    <name type="scientific">Oryzias latipes</name>
    <name type="common">Japanese rice fish</name>
    <name type="synonym">Japanese killifish</name>
    <dbReference type="NCBI Taxonomy" id="8090"/>
    <lineage>
        <taxon>Eukaryota</taxon>
        <taxon>Metazoa</taxon>
        <taxon>Chordata</taxon>
        <taxon>Craniata</taxon>
        <taxon>Vertebrata</taxon>
        <taxon>Euteleostomi</taxon>
        <taxon>Actinopterygii</taxon>
        <taxon>Neopterygii</taxon>
        <taxon>Teleostei</taxon>
        <taxon>Neoteleostei</taxon>
        <taxon>Acanthomorphata</taxon>
        <taxon>Ovalentaria</taxon>
        <taxon>Atherinomorphae</taxon>
        <taxon>Beloniformes</taxon>
        <taxon>Adrianichthyidae</taxon>
        <taxon>Oryziinae</taxon>
        <taxon>Oryzias</taxon>
    </lineage>
</organism>
<dbReference type="InterPro" id="IPR013766">
    <property type="entry name" value="Thioredoxin_domain"/>
</dbReference>
<dbReference type="GeneID" id="101172914"/>
<feature type="domain" description="Thioredoxin" evidence="1">
    <location>
        <begin position="4"/>
        <end position="147"/>
    </location>
</feature>
<dbReference type="Proteomes" id="UP000001038">
    <property type="component" value="Chromosome 12"/>
</dbReference>
<dbReference type="InterPro" id="IPR029519">
    <property type="entry name" value="RdCVF2"/>
</dbReference>
<dbReference type="PANTHER" id="PTHR46762">
    <property type="entry name" value="NUCLEOREDOXIN-LIKE PROTEIN 2"/>
    <property type="match status" value="1"/>
</dbReference>
<dbReference type="RefSeq" id="XP_004074626.1">
    <property type="nucleotide sequence ID" value="XM_004074578.3"/>
</dbReference>
<dbReference type="OMA" id="WPAIPYN"/>
<dbReference type="PROSITE" id="PS51352">
    <property type="entry name" value="THIOREDOXIN_2"/>
    <property type="match status" value="1"/>
</dbReference>
<gene>
    <name evidence="2" type="primary">LOC101172914</name>
</gene>
<proteinExistence type="predicted"/>
<accession>A0A3B3IBV7</accession>
<evidence type="ECO:0000259" key="1">
    <source>
        <dbReference type="PROSITE" id="PS51352"/>
    </source>
</evidence>
<dbReference type="SUPFAM" id="SSF52833">
    <property type="entry name" value="Thioredoxin-like"/>
    <property type="match status" value="1"/>
</dbReference>
<dbReference type="GO" id="GO:0007601">
    <property type="term" value="P:visual perception"/>
    <property type="evidence" value="ECO:0000318"/>
    <property type="project" value="GO_Central"/>
</dbReference>
<protein>
    <recommendedName>
        <fullName evidence="1">Thioredoxin domain-containing protein</fullName>
    </recommendedName>
</protein>
<dbReference type="InterPro" id="IPR036249">
    <property type="entry name" value="Thioredoxin-like_sf"/>
</dbReference>
<dbReference type="AlphaFoldDB" id="A0A3B3IBV7"/>
<dbReference type="GO" id="GO:0007608">
    <property type="term" value="P:sensory perception of smell"/>
    <property type="evidence" value="ECO:0000318"/>
    <property type="project" value="GO_Central"/>
</dbReference>
<dbReference type="KEGG" id="ola:101172914"/>
<dbReference type="InterPro" id="IPR012336">
    <property type="entry name" value="Thioredoxin-like_fold"/>
</dbReference>
<dbReference type="OrthoDB" id="189920at2759"/>
<dbReference type="Gene3D" id="3.40.30.10">
    <property type="entry name" value="Glutaredoxin"/>
    <property type="match status" value="1"/>
</dbReference>
<evidence type="ECO:0000313" key="3">
    <source>
        <dbReference type="Proteomes" id="UP000001038"/>
    </source>
</evidence>
<sequence length="147" mass="16509">MVELFAGLKLMNKAGELVDSEAALSNKIVGLYFSAEWCPPCRGFTPVLSDFYTELVQESNPPAPFEIVFISSDQTKERMMGYFQKKHGDWLVLPWDPETKKKFSQRYNISGIPTLVIVKGNGDVITKDGRADVQSKGPACFKIWQKA</sequence>
<dbReference type="Bgee" id="ENSORLG00000024669">
    <property type="expression patterns" value="Expressed in pharyngeal gill and 14 other cell types or tissues"/>
</dbReference>
<dbReference type="PANTHER" id="PTHR46762:SF1">
    <property type="entry name" value="NUCLEOREDOXIN-LIKE PROTEIN 2"/>
    <property type="match status" value="1"/>
</dbReference>
<reference evidence="2" key="2">
    <citation type="submission" date="2025-08" db="UniProtKB">
        <authorList>
            <consortium name="Ensembl"/>
        </authorList>
    </citation>
    <scope>IDENTIFICATION</scope>
    <source>
        <strain evidence="2">Hd-rR</strain>
    </source>
</reference>
<dbReference type="InParanoid" id="A0A3B3IBV7"/>
<reference evidence="2" key="3">
    <citation type="submission" date="2025-09" db="UniProtKB">
        <authorList>
            <consortium name="Ensembl"/>
        </authorList>
    </citation>
    <scope>IDENTIFICATION</scope>
    <source>
        <strain evidence="2">Hd-rR</strain>
    </source>
</reference>